<keyword evidence="2" id="KW-1185">Reference proteome</keyword>
<reference evidence="1 2" key="1">
    <citation type="submission" date="2024-01" db="EMBL/GenBank/DDBJ databases">
        <title>The complete chloroplast genome sequence of Lithospermum erythrorhizon: insights into the phylogenetic relationship among Boraginaceae species and the maternal lineages of purple gromwells.</title>
        <authorList>
            <person name="Okada T."/>
            <person name="Watanabe K."/>
        </authorList>
    </citation>
    <scope>NUCLEOTIDE SEQUENCE [LARGE SCALE GENOMIC DNA]</scope>
</reference>
<evidence type="ECO:0000313" key="1">
    <source>
        <dbReference type="EMBL" id="GAA0164524.1"/>
    </source>
</evidence>
<evidence type="ECO:0000313" key="2">
    <source>
        <dbReference type="Proteomes" id="UP001454036"/>
    </source>
</evidence>
<dbReference type="AlphaFoldDB" id="A0AAV3QKC7"/>
<gene>
    <name evidence="1" type="ORF">LIER_20135</name>
</gene>
<proteinExistence type="predicted"/>
<comment type="caution">
    <text evidence="1">The sequence shown here is derived from an EMBL/GenBank/DDBJ whole genome shotgun (WGS) entry which is preliminary data.</text>
</comment>
<name>A0AAV3QKC7_LITER</name>
<organism evidence="1 2">
    <name type="scientific">Lithospermum erythrorhizon</name>
    <name type="common">Purple gromwell</name>
    <name type="synonym">Lithospermum officinale var. erythrorhizon</name>
    <dbReference type="NCBI Taxonomy" id="34254"/>
    <lineage>
        <taxon>Eukaryota</taxon>
        <taxon>Viridiplantae</taxon>
        <taxon>Streptophyta</taxon>
        <taxon>Embryophyta</taxon>
        <taxon>Tracheophyta</taxon>
        <taxon>Spermatophyta</taxon>
        <taxon>Magnoliopsida</taxon>
        <taxon>eudicotyledons</taxon>
        <taxon>Gunneridae</taxon>
        <taxon>Pentapetalae</taxon>
        <taxon>asterids</taxon>
        <taxon>lamiids</taxon>
        <taxon>Boraginales</taxon>
        <taxon>Boraginaceae</taxon>
        <taxon>Boraginoideae</taxon>
        <taxon>Lithospermeae</taxon>
        <taxon>Lithospermum</taxon>
    </lineage>
</organism>
<sequence length="114" mass="12998">MLELKESRKLEKGELDLRVENGAKLNLDRFSILINPSEFFIYHNGIIYGNGSLQNGLFALDTTIDTYNINPKRNNPKDLNPTYFPYQKMLNPALKTAGTGLRLDDESKQESSFL</sequence>
<dbReference type="EMBL" id="BAABME010005072">
    <property type="protein sequence ID" value="GAA0164524.1"/>
    <property type="molecule type" value="Genomic_DNA"/>
</dbReference>
<accession>A0AAV3QKC7</accession>
<dbReference type="Proteomes" id="UP001454036">
    <property type="component" value="Unassembled WGS sequence"/>
</dbReference>
<protein>
    <submittedName>
        <fullName evidence="1">Uncharacterized protein</fullName>
    </submittedName>
</protein>